<evidence type="ECO:0008006" key="3">
    <source>
        <dbReference type="Google" id="ProtNLM"/>
    </source>
</evidence>
<comment type="caution">
    <text evidence="1">The sequence shown here is derived from an EMBL/GenBank/DDBJ whole genome shotgun (WGS) entry which is preliminary data.</text>
</comment>
<dbReference type="Gene3D" id="1.10.238.160">
    <property type="match status" value="1"/>
</dbReference>
<proteinExistence type="predicted"/>
<dbReference type="Proteomes" id="UP001157134">
    <property type="component" value="Unassembled WGS sequence"/>
</dbReference>
<evidence type="ECO:0000313" key="2">
    <source>
        <dbReference type="Proteomes" id="UP001157134"/>
    </source>
</evidence>
<keyword evidence="2" id="KW-1185">Reference proteome</keyword>
<dbReference type="RefSeq" id="WP_284296865.1">
    <property type="nucleotide sequence ID" value="NZ_BSSV01000002.1"/>
</dbReference>
<sequence length="54" mass="6451">MSQLVNQEFILKRYGISRITLHKWRKNKNFPQPIPAGKKWRLDAIEAWEKAANE</sequence>
<protein>
    <recommendedName>
        <fullName evidence="3">AlpA family phage regulatory protein</fullName>
    </recommendedName>
</protein>
<evidence type="ECO:0000313" key="1">
    <source>
        <dbReference type="EMBL" id="GLX85094.1"/>
    </source>
</evidence>
<gene>
    <name evidence="1" type="ORF">tloyanaT_13460</name>
</gene>
<dbReference type="EMBL" id="BSSV01000002">
    <property type="protein sequence ID" value="GLX85094.1"/>
    <property type="molecule type" value="Genomic_DNA"/>
</dbReference>
<reference evidence="1 2" key="1">
    <citation type="submission" date="2023-03" db="EMBL/GenBank/DDBJ databases">
        <title>Thalassotalea loyana LMG 22536T draft genome sequence.</title>
        <authorList>
            <person name="Sawabe T."/>
        </authorList>
    </citation>
    <scope>NUCLEOTIDE SEQUENCE [LARGE SCALE GENOMIC DNA]</scope>
    <source>
        <strain evidence="1 2">LMG 22536</strain>
    </source>
</reference>
<organism evidence="1 2">
    <name type="scientific">Thalassotalea loyana</name>
    <dbReference type="NCBI Taxonomy" id="280483"/>
    <lineage>
        <taxon>Bacteria</taxon>
        <taxon>Pseudomonadati</taxon>
        <taxon>Pseudomonadota</taxon>
        <taxon>Gammaproteobacteria</taxon>
        <taxon>Alteromonadales</taxon>
        <taxon>Colwelliaceae</taxon>
        <taxon>Thalassotalea</taxon>
    </lineage>
</organism>
<name>A0ABQ6HAT7_9GAMM</name>
<accession>A0ABQ6HAT7</accession>